<dbReference type="EMBL" id="VSRR010104558">
    <property type="protein sequence ID" value="MPC96075.1"/>
    <property type="molecule type" value="Genomic_DNA"/>
</dbReference>
<name>A0A5B7JN85_PORTR</name>
<evidence type="ECO:0000313" key="1">
    <source>
        <dbReference type="EMBL" id="MPC96075.1"/>
    </source>
</evidence>
<protein>
    <submittedName>
        <fullName evidence="1">Uncharacterized protein</fullName>
    </submittedName>
</protein>
<evidence type="ECO:0000313" key="2">
    <source>
        <dbReference type="Proteomes" id="UP000324222"/>
    </source>
</evidence>
<dbReference type="Proteomes" id="UP000324222">
    <property type="component" value="Unassembled WGS sequence"/>
</dbReference>
<keyword evidence="2" id="KW-1185">Reference proteome</keyword>
<reference evidence="1 2" key="1">
    <citation type="submission" date="2019-05" db="EMBL/GenBank/DDBJ databases">
        <title>Another draft genome of Portunus trituberculatus and its Hox gene families provides insights of decapod evolution.</title>
        <authorList>
            <person name="Jeong J.-H."/>
            <person name="Song I."/>
            <person name="Kim S."/>
            <person name="Choi T."/>
            <person name="Kim D."/>
            <person name="Ryu S."/>
            <person name="Kim W."/>
        </authorList>
    </citation>
    <scope>NUCLEOTIDE SEQUENCE [LARGE SCALE GENOMIC DNA]</scope>
    <source>
        <tissue evidence="1">Muscle</tissue>
    </source>
</reference>
<proteinExistence type="predicted"/>
<organism evidence="1 2">
    <name type="scientific">Portunus trituberculatus</name>
    <name type="common">Swimming crab</name>
    <name type="synonym">Neptunus trituberculatus</name>
    <dbReference type="NCBI Taxonomy" id="210409"/>
    <lineage>
        <taxon>Eukaryota</taxon>
        <taxon>Metazoa</taxon>
        <taxon>Ecdysozoa</taxon>
        <taxon>Arthropoda</taxon>
        <taxon>Crustacea</taxon>
        <taxon>Multicrustacea</taxon>
        <taxon>Malacostraca</taxon>
        <taxon>Eumalacostraca</taxon>
        <taxon>Eucarida</taxon>
        <taxon>Decapoda</taxon>
        <taxon>Pleocyemata</taxon>
        <taxon>Brachyura</taxon>
        <taxon>Eubrachyura</taxon>
        <taxon>Portunoidea</taxon>
        <taxon>Portunidae</taxon>
        <taxon>Portuninae</taxon>
        <taxon>Portunus</taxon>
    </lineage>
</organism>
<gene>
    <name evidence="1" type="ORF">E2C01_091312</name>
</gene>
<comment type="caution">
    <text evidence="1">The sequence shown here is derived from an EMBL/GenBank/DDBJ whole genome shotgun (WGS) entry which is preliminary data.</text>
</comment>
<dbReference type="AlphaFoldDB" id="A0A5B7JN85"/>
<sequence>MQLPSFFLLYPQSSTLFSISSTSPLLPAPSQSLQQKTLFGPPDIQSSLSLALLPSLPLTSSPREIFKKTIKRENSGESGRR</sequence>
<accession>A0A5B7JN85</accession>